<dbReference type="SUPFAM" id="SSF53850">
    <property type="entry name" value="Periplasmic binding protein-like II"/>
    <property type="match status" value="1"/>
</dbReference>
<dbReference type="InterPro" id="IPR005064">
    <property type="entry name" value="BUG"/>
</dbReference>
<keyword evidence="2" id="KW-0732">Signal</keyword>
<organism evidence="3 4">
    <name type="scientific">Bordetella parapertussis (strain Bpp5)</name>
    <dbReference type="NCBI Taxonomy" id="1208660"/>
    <lineage>
        <taxon>Bacteria</taxon>
        <taxon>Pseudomonadati</taxon>
        <taxon>Pseudomonadota</taxon>
        <taxon>Betaproteobacteria</taxon>
        <taxon>Burkholderiales</taxon>
        <taxon>Alcaligenaceae</taxon>
        <taxon>Bordetella</taxon>
    </lineage>
</organism>
<feature type="chain" id="PRO_5003838296" evidence="2">
    <location>
        <begin position="33"/>
        <end position="330"/>
    </location>
</feature>
<sequence length="330" mass="34450">MRKSFLSGAAALLALALALALACALGAPGARAAYPERPVSVVVGFAPGGTNDILARLISAKLQARLKQPFVVENRAGANSIIAAEYVARAQPDGYTIFVASSGALTINPAIYTKLGYDPQQAFKPVAMLGVFPLVVVTNADSKAERLADLKTLAAQRSDHTLNHGVGSSTFQLAAEYYARQTGLSLMHISYRGTGPLLSALLANEVDVGFADVAAVVSQIGAGKLKPLAVTTAERSSVLPDVPTIAEAGVPGYDVPVWTGLVVPKDTPDEVVQALQGALKEILADPDTLAQYRPLGMEPGNVDGAALQQRIGDDIARWTKVAREADIKAN</sequence>
<accession>K0ME59</accession>
<dbReference type="AlphaFoldDB" id="K0ME59"/>
<reference evidence="3 4" key="1">
    <citation type="journal article" date="2012" name="BMC Genomics">
        <title>Comparative genomics of the classical Bordetella subspecies: the evolution and exchange of virulence-associated diversity amongst closely related pathogens.</title>
        <authorList>
            <person name="Park J."/>
            <person name="Zhang Y."/>
            <person name="Buboltz A.M."/>
            <person name="Zhang X."/>
            <person name="Schuster S.C."/>
            <person name="Ahuja U."/>
            <person name="Liu M."/>
            <person name="Miller J.F."/>
            <person name="Sebaihia M."/>
            <person name="Bentley S.D."/>
            <person name="Parkhill J."/>
            <person name="Harvill E.T."/>
        </authorList>
    </citation>
    <scope>NUCLEOTIDE SEQUENCE [LARGE SCALE GENOMIC DNA]</scope>
    <source>
        <strain evidence="3 4">Bpp5</strain>
    </source>
</reference>
<dbReference type="PIRSF" id="PIRSF017082">
    <property type="entry name" value="YflP"/>
    <property type="match status" value="1"/>
</dbReference>
<evidence type="ECO:0000256" key="2">
    <source>
        <dbReference type="SAM" id="SignalP"/>
    </source>
</evidence>
<dbReference type="CDD" id="cd13578">
    <property type="entry name" value="PBP2_Bug27"/>
    <property type="match status" value="1"/>
</dbReference>
<proteinExistence type="inferred from homology"/>
<protein>
    <submittedName>
        <fullName evidence="3">Exported protein</fullName>
    </submittedName>
</protein>
<dbReference type="PANTHER" id="PTHR42928:SF5">
    <property type="entry name" value="BLR1237 PROTEIN"/>
    <property type="match status" value="1"/>
</dbReference>
<dbReference type="KEGG" id="bpar:BN117_0684"/>
<dbReference type="HOGENOM" id="CLU_045683_0_2_4"/>
<gene>
    <name evidence="3" type="ordered locus">BN117_0684</name>
</gene>
<evidence type="ECO:0000256" key="1">
    <source>
        <dbReference type="ARBA" id="ARBA00006987"/>
    </source>
</evidence>
<dbReference type="Proteomes" id="UP000008035">
    <property type="component" value="Chromosome"/>
</dbReference>
<dbReference type="Gene3D" id="3.40.190.10">
    <property type="entry name" value="Periplasmic binding protein-like II"/>
    <property type="match status" value="1"/>
</dbReference>
<dbReference type="EMBL" id="HE965803">
    <property type="protein sequence ID" value="CCJ48017.1"/>
    <property type="molecule type" value="Genomic_DNA"/>
</dbReference>
<evidence type="ECO:0000313" key="3">
    <source>
        <dbReference type="EMBL" id="CCJ48017.1"/>
    </source>
</evidence>
<evidence type="ECO:0000313" key="4">
    <source>
        <dbReference type="Proteomes" id="UP000008035"/>
    </source>
</evidence>
<dbReference type="Pfam" id="PF03401">
    <property type="entry name" value="TctC"/>
    <property type="match status" value="1"/>
</dbReference>
<dbReference type="PROSITE" id="PS51257">
    <property type="entry name" value="PROKAR_LIPOPROTEIN"/>
    <property type="match status" value="1"/>
</dbReference>
<dbReference type="PANTHER" id="PTHR42928">
    <property type="entry name" value="TRICARBOXYLATE-BINDING PROTEIN"/>
    <property type="match status" value="1"/>
</dbReference>
<name>K0ME59_BORPB</name>
<dbReference type="Gene3D" id="3.40.190.150">
    <property type="entry name" value="Bordetella uptake gene, domain 1"/>
    <property type="match status" value="1"/>
</dbReference>
<dbReference type="InterPro" id="IPR042100">
    <property type="entry name" value="Bug_dom1"/>
</dbReference>
<comment type="similarity">
    <text evidence="1">Belongs to the UPF0065 (bug) family.</text>
</comment>
<feature type="signal peptide" evidence="2">
    <location>
        <begin position="1"/>
        <end position="32"/>
    </location>
</feature>